<evidence type="ECO:0000256" key="1">
    <source>
        <dbReference type="ARBA" id="ARBA00004651"/>
    </source>
</evidence>
<keyword evidence="9" id="KW-1185">Reference proteome</keyword>
<evidence type="ECO:0000256" key="3">
    <source>
        <dbReference type="ARBA" id="ARBA00022692"/>
    </source>
</evidence>
<dbReference type="CDD" id="cd17474">
    <property type="entry name" value="MFS_YfmO_like"/>
    <property type="match status" value="1"/>
</dbReference>
<keyword evidence="5 6" id="KW-0472">Membrane</keyword>
<feature type="transmembrane region" description="Helical" evidence="6">
    <location>
        <begin position="371"/>
        <end position="389"/>
    </location>
</feature>
<evidence type="ECO:0000256" key="5">
    <source>
        <dbReference type="ARBA" id="ARBA00023136"/>
    </source>
</evidence>
<evidence type="ECO:0000256" key="4">
    <source>
        <dbReference type="ARBA" id="ARBA00022989"/>
    </source>
</evidence>
<dbReference type="InterPro" id="IPR020846">
    <property type="entry name" value="MFS_dom"/>
</dbReference>
<dbReference type="InterPro" id="IPR050189">
    <property type="entry name" value="MFS_Efflux_Transporters"/>
</dbReference>
<dbReference type="Proteomes" id="UP000245533">
    <property type="component" value="Unassembled WGS sequence"/>
</dbReference>
<comment type="subcellular location">
    <subcellularLocation>
        <location evidence="1">Cell membrane</location>
        <topology evidence="1">Multi-pass membrane protein</topology>
    </subcellularLocation>
</comment>
<accession>A0A316U0I0</accession>
<dbReference type="Gene3D" id="1.20.1250.20">
    <property type="entry name" value="MFS general substrate transporter like domains"/>
    <property type="match status" value="1"/>
</dbReference>
<feature type="transmembrane region" description="Helical" evidence="6">
    <location>
        <begin position="80"/>
        <end position="100"/>
    </location>
</feature>
<feature type="transmembrane region" description="Helical" evidence="6">
    <location>
        <begin position="208"/>
        <end position="229"/>
    </location>
</feature>
<gene>
    <name evidence="8" type="ORF">DDZ15_10190</name>
</gene>
<feature type="transmembrane region" description="Helical" evidence="6">
    <location>
        <begin position="305"/>
        <end position="327"/>
    </location>
</feature>
<dbReference type="GO" id="GO:0022857">
    <property type="term" value="F:transmembrane transporter activity"/>
    <property type="evidence" value="ECO:0007669"/>
    <property type="project" value="InterPro"/>
</dbReference>
<feature type="transmembrane region" description="Helical" evidence="6">
    <location>
        <begin position="106"/>
        <end position="127"/>
    </location>
</feature>
<evidence type="ECO:0000256" key="2">
    <source>
        <dbReference type="ARBA" id="ARBA00022475"/>
    </source>
</evidence>
<evidence type="ECO:0000259" key="7">
    <source>
        <dbReference type="PROSITE" id="PS50850"/>
    </source>
</evidence>
<dbReference type="InterPro" id="IPR011701">
    <property type="entry name" value="MFS"/>
</dbReference>
<dbReference type="PANTHER" id="PTHR43124">
    <property type="entry name" value="PURINE EFFLUX PUMP PBUE"/>
    <property type="match status" value="1"/>
</dbReference>
<dbReference type="PROSITE" id="PS50850">
    <property type="entry name" value="MFS"/>
    <property type="match status" value="1"/>
</dbReference>
<dbReference type="AlphaFoldDB" id="A0A316U0I0"/>
<feature type="transmembrane region" description="Helical" evidence="6">
    <location>
        <begin position="249"/>
        <end position="269"/>
    </location>
</feature>
<dbReference type="OrthoDB" id="9807274at2"/>
<dbReference type="EMBL" id="QGGB01000007">
    <property type="protein sequence ID" value="PWN06196.1"/>
    <property type="molecule type" value="Genomic_DNA"/>
</dbReference>
<organism evidence="8 9">
    <name type="scientific">Rhodohalobacter mucosus</name>
    <dbReference type="NCBI Taxonomy" id="2079485"/>
    <lineage>
        <taxon>Bacteria</taxon>
        <taxon>Pseudomonadati</taxon>
        <taxon>Balneolota</taxon>
        <taxon>Balneolia</taxon>
        <taxon>Balneolales</taxon>
        <taxon>Balneolaceae</taxon>
        <taxon>Rhodohalobacter</taxon>
    </lineage>
</organism>
<keyword evidence="4 6" id="KW-1133">Transmembrane helix</keyword>
<dbReference type="InterPro" id="IPR036259">
    <property type="entry name" value="MFS_trans_sf"/>
</dbReference>
<reference evidence="8 9" key="1">
    <citation type="submission" date="2018-05" db="EMBL/GenBank/DDBJ databases">
        <title>Rhodohalobacter halophilus gen. nov., sp. nov., a moderately halophilic member of the family Balneolaceae.</title>
        <authorList>
            <person name="Liu Z.-W."/>
        </authorList>
    </citation>
    <scope>NUCLEOTIDE SEQUENCE [LARGE SCALE GENOMIC DNA]</scope>
    <source>
        <strain evidence="8 9">8A47</strain>
    </source>
</reference>
<sequence length="409" mass="44499">MNTTRQQVSPFKEFNVYIIFGITLSAVMGVSSIAPAFPSIARSLGVSSAQIGLLITFFTLPGIFFTPIFGILADRYSRKVILVPSLFLFGIAGTACAYADSFNQLLLFRVFQGIGSAALGVLNLTLIGDLYEGHKRAVVMGYNGSVLSIGTALYPAIGGALAIMGWYYPFFLSLLALPVGLVALFFLKQENTGNGMEMKLYFREIRSALMSKMVLGLFLGMFLTFIILYGGYITFFTILLDEKFGQSSFAIGVILSGSSLVTAITSAQLGKLALRFSEKNLITAAALLYSIIFFMVPVIDNIWYFILPISLFGVAQGMNIPSILNLLTGYAPSDFRAAFLSVNWMVMRVGQALGPYVLGLVYLHISLEGTFYVTALAGVLFLLVCIFLIRPGKAHADTIDDTPAEHDME</sequence>
<feature type="domain" description="Major facilitator superfamily (MFS) profile" evidence="7">
    <location>
        <begin position="15"/>
        <end position="393"/>
    </location>
</feature>
<proteinExistence type="predicted"/>
<name>A0A316U0I0_9BACT</name>
<evidence type="ECO:0000313" key="9">
    <source>
        <dbReference type="Proteomes" id="UP000245533"/>
    </source>
</evidence>
<evidence type="ECO:0000313" key="8">
    <source>
        <dbReference type="EMBL" id="PWN06196.1"/>
    </source>
</evidence>
<dbReference type="PRINTS" id="PR01035">
    <property type="entry name" value="TCRTETA"/>
</dbReference>
<dbReference type="InterPro" id="IPR001958">
    <property type="entry name" value="Tet-R_TetA/multi-R_MdtG-like"/>
</dbReference>
<feature type="transmembrane region" description="Helical" evidence="6">
    <location>
        <begin position="339"/>
        <end position="365"/>
    </location>
</feature>
<dbReference type="RefSeq" id="WP_109646989.1">
    <property type="nucleotide sequence ID" value="NZ_QGGB01000007.1"/>
</dbReference>
<feature type="transmembrane region" description="Helical" evidence="6">
    <location>
        <begin position="166"/>
        <end position="187"/>
    </location>
</feature>
<keyword evidence="3 6" id="KW-0812">Transmembrane</keyword>
<keyword evidence="2" id="KW-1003">Cell membrane</keyword>
<feature type="transmembrane region" description="Helical" evidence="6">
    <location>
        <begin position="139"/>
        <end position="160"/>
    </location>
</feature>
<feature type="transmembrane region" description="Helical" evidence="6">
    <location>
        <begin position="49"/>
        <end position="73"/>
    </location>
</feature>
<dbReference type="GO" id="GO:0005886">
    <property type="term" value="C:plasma membrane"/>
    <property type="evidence" value="ECO:0007669"/>
    <property type="project" value="UniProtKB-SubCell"/>
</dbReference>
<dbReference type="SUPFAM" id="SSF103473">
    <property type="entry name" value="MFS general substrate transporter"/>
    <property type="match status" value="1"/>
</dbReference>
<feature type="transmembrane region" description="Helical" evidence="6">
    <location>
        <begin position="281"/>
        <end position="299"/>
    </location>
</feature>
<dbReference type="PANTHER" id="PTHR43124:SF3">
    <property type="entry name" value="CHLORAMPHENICOL EFFLUX PUMP RV0191"/>
    <property type="match status" value="1"/>
</dbReference>
<protein>
    <submittedName>
        <fullName evidence="8">MFS transporter</fullName>
    </submittedName>
</protein>
<dbReference type="Pfam" id="PF07690">
    <property type="entry name" value="MFS_1"/>
    <property type="match status" value="1"/>
</dbReference>
<feature type="transmembrane region" description="Helical" evidence="6">
    <location>
        <begin position="14"/>
        <end position="37"/>
    </location>
</feature>
<comment type="caution">
    <text evidence="8">The sequence shown here is derived from an EMBL/GenBank/DDBJ whole genome shotgun (WGS) entry which is preliminary data.</text>
</comment>
<evidence type="ECO:0000256" key="6">
    <source>
        <dbReference type="SAM" id="Phobius"/>
    </source>
</evidence>